<evidence type="ECO:0000256" key="9">
    <source>
        <dbReference type="ARBA" id="ARBA00049117"/>
    </source>
</evidence>
<dbReference type="GO" id="GO:0005525">
    <property type="term" value="F:GTP binding"/>
    <property type="evidence" value="ECO:0007669"/>
    <property type="project" value="UniProtKB-KW"/>
</dbReference>
<dbReference type="SUPFAM" id="SSF50465">
    <property type="entry name" value="EF-Tu/eEF-1alpha/eIF2-gamma C-terminal domain"/>
    <property type="match status" value="1"/>
</dbReference>
<dbReference type="InterPro" id="IPR000795">
    <property type="entry name" value="T_Tr_GTP-bd_dom"/>
</dbReference>
<feature type="compositionally biased region" description="Polar residues" evidence="10">
    <location>
        <begin position="38"/>
        <end position="60"/>
    </location>
</feature>
<feature type="compositionally biased region" description="Acidic residues" evidence="10">
    <location>
        <begin position="12"/>
        <end position="23"/>
    </location>
</feature>
<protein>
    <submittedName>
        <fullName evidence="12">Elongation factor tu GTP binding domain-containing protein</fullName>
    </submittedName>
</protein>
<feature type="domain" description="Tr-type G" evidence="11">
    <location>
        <begin position="192"/>
        <end position="415"/>
    </location>
</feature>
<feature type="region of interest" description="Disordered" evidence="10">
    <location>
        <begin position="1"/>
        <end position="164"/>
    </location>
</feature>
<dbReference type="Pfam" id="PF22594">
    <property type="entry name" value="GTP-eEF1A_C"/>
    <property type="match status" value="1"/>
</dbReference>
<evidence type="ECO:0000256" key="3">
    <source>
        <dbReference type="ARBA" id="ARBA00022490"/>
    </source>
</evidence>
<keyword evidence="8" id="KW-0342">GTP-binding</keyword>
<keyword evidence="5" id="KW-0547">Nucleotide-binding</keyword>
<comment type="similarity">
    <text evidence="2">Belongs to the TRAFAC class translation factor GTPase superfamily. Classic translation factor GTPase family. EF-Tu/EF-1A subfamily.</text>
</comment>
<evidence type="ECO:0000256" key="7">
    <source>
        <dbReference type="ARBA" id="ARBA00022917"/>
    </source>
</evidence>
<dbReference type="EMBL" id="JAKKPZ010000127">
    <property type="protein sequence ID" value="KAI1701077.1"/>
    <property type="molecule type" value="Genomic_DNA"/>
</dbReference>
<evidence type="ECO:0000256" key="2">
    <source>
        <dbReference type="ARBA" id="ARBA00007249"/>
    </source>
</evidence>
<dbReference type="PANTHER" id="PTHR23115">
    <property type="entry name" value="TRANSLATION FACTOR"/>
    <property type="match status" value="1"/>
</dbReference>
<keyword evidence="12" id="KW-0251">Elongation factor</keyword>
<keyword evidence="4" id="KW-0597">Phosphoprotein</keyword>
<dbReference type="AlphaFoldDB" id="A0AAD4R021"/>
<accession>A0AAD4R021</accession>
<dbReference type="GO" id="GO:0005737">
    <property type="term" value="C:cytoplasm"/>
    <property type="evidence" value="ECO:0007669"/>
    <property type="project" value="UniProtKB-SubCell"/>
</dbReference>
<dbReference type="GO" id="GO:0003746">
    <property type="term" value="F:translation elongation factor activity"/>
    <property type="evidence" value="ECO:0007669"/>
    <property type="project" value="UniProtKB-KW"/>
</dbReference>
<evidence type="ECO:0000256" key="6">
    <source>
        <dbReference type="ARBA" id="ARBA00022801"/>
    </source>
</evidence>
<evidence type="ECO:0000256" key="8">
    <source>
        <dbReference type="ARBA" id="ARBA00023134"/>
    </source>
</evidence>
<organism evidence="12 13">
    <name type="scientific">Ditylenchus destructor</name>
    <dbReference type="NCBI Taxonomy" id="166010"/>
    <lineage>
        <taxon>Eukaryota</taxon>
        <taxon>Metazoa</taxon>
        <taxon>Ecdysozoa</taxon>
        <taxon>Nematoda</taxon>
        <taxon>Chromadorea</taxon>
        <taxon>Rhabditida</taxon>
        <taxon>Tylenchina</taxon>
        <taxon>Tylenchomorpha</taxon>
        <taxon>Sphaerularioidea</taxon>
        <taxon>Anguinidae</taxon>
        <taxon>Anguininae</taxon>
        <taxon>Ditylenchus</taxon>
    </lineage>
</organism>
<evidence type="ECO:0000259" key="11">
    <source>
        <dbReference type="PROSITE" id="PS51722"/>
    </source>
</evidence>
<sequence length="631" mass="69537">MSRHRNVRNINIEEELEEDDDYDYYGKSMDEDDEPLTPGTSQFIYQRPTFGQTQQPTSTPKKSDGSFSEDDERYYEGNHKDEVFPIDDVLSPPKKKKTPKNSQQKQSTPQKKASFTIGESKKNQSSILPPNVEQLRISGSKPHRTNSKSPARTTAVSSTLTPNTSFQRLTPLEMALASTLTFTARKRPENAKQSINLAVVGHVDAGKSTLMGHLLYLLGGVDDKAMHKYKQEATRAGKASFAYAWILDEGEEERNRGVTMDIARAHFQSEKRAYFVLDSPGHKDFIPNMITGASQADAAILVINATTGEFETGFDQGGQTREHALLLRSLGVSKIVVAINKLDTVNWSQERFNEIKQALSGFLHKQAGFDSVEYVPVSGLLGANVKSSPPRDHPLLEWYKGPSLIQALDNLPDPTHTLDEGPLRIVVNDVLRSSGNSVTLSGKIECGFVETGDKVYVMPEANPVTVKAISSESDTTTSGAVSSQAPEIHFSGEQVFLTITGTFEPDSINSGHILCRGGIKELLVPTNHFSAKIVVFDITMPILMGTRAELFAHSIRVPCTITKLVSEMSKTKKDVIKKHPRVLTKNSSALVEIRTDLPINIEPHTKCKALSRFTLRSNNQTIAAGVVDKTI</sequence>
<dbReference type="FunFam" id="2.40.30.10:FF:000070">
    <property type="entry name" value="Translation elongation factor EF-1 subunit"/>
    <property type="match status" value="1"/>
</dbReference>
<dbReference type="GO" id="GO:0003924">
    <property type="term" value="F:GTPase activity"/>
    <property type="evidence" value="ECO:0007669"/>
    <property type="project" value="InterPro"/>
</dbReference>
<evidence type="ECO:0000313" key="12">
    <source>
        <dbReference type="EMBL" id="KAI1701077.1"/>
    </source>
</evidence>
<comment type="caution">
    <text evidence="12">The sequence shown here is derived from an EMBL/GenBank/DDBJ whole genome shotgun (WGS) entry which is preliminary data.</text>
</comment>
<dbReference type="InterPro" id="IPR027417">
    <property type="entry name" value="P-loop_NTPase"/>
</dbReference>
<dbReference type="InterPro" id="IPR050100">
    <property type="entry name" value="TRAFAC_GTPase_members"/>
</dbReference>
<dbReference type="CDD" id="cd04093">
    <property type="entry name" value="HBS1_C_III"/>
    <property type="match status" value="1"/>
</dbReference>
<keyword evidence="13" id="KW-1185">Reference proteome</keyword>
<comment type="subcellular location">
    <subcellularLocation>
        <location evidence="1">Cytoplasm</location>
    </subcellularLocation>
</comment>
<dbReference type="SUPFAM" id="SSF52540">
    <property type="entry name" value="P-loop containing nucleoside triphosphate hydrolases"/>
    <property type="match status" value="1"/>
</dbReference>
<dbReference type="CDD" id="cd01883">
    <property type="entry name" value="EF1_alpha"/>
    <property type="match status" value="1"/>
</dbReference>
<feature type="compositionally biased region" description="Basic and acidic residues" evidence="10">
    <location>
        <begin position="74"/>
        <end position="83"/>
    </location>
</feature>
<feature type="compositionally biased region" description="Polar residues" evidence="10">
    <location>
        <begin position="147"/>
        <end position="164"/>
    </location>
</feature>
<keyword evidence="6" id="KW-0378">Hydrolase</keyword>
<dbReference type="Proteomes" id="UP001201812">
    <property type="component" value="Unassembled WGS sequence"/>
</dbReference>
<evidence type="ECO:0000313" key="13">
    <source>
        <dbReference type="Proteomes" id="UP001201812"/>
    </source>
</evidence>
<dbReference type="InterPro" id="IPR009001">
    <property type="entry name" value="Transl_elong_EF1A/Init_IF2_C"/>
</dbReference>
<dbReference type="Gene3D" id="2.40.30.10">
    <property type="entry name" value="Translation factors"/>
    <property type="match status" value="2"/>
</dbReference>
<proteinExistence type="inferred from homology"/>
<evidence type="ECO:0000256" key="10">
    <source>
        <dbReference type="SAM" id="MobiDB-lite"/>
    </source>
</evidence>
<evidence type="ECO:0000256" key="1">
    <source>
        <dbReference type="ARBA" id="ARBA00004496"/>
    </source>
</evidence>
<evidence type="ECO:0000256" key="4">
    <source>
        <dbReference type="ARBA" id="ARBA00022553"/>
    </source>
</evidence>
<dbReference type="SUPFAM" id="SSF50447">
    <property type="entry name" value="Translation proteins"/>
    <property type="match status" value="1"/>
</dbReference>
<dbReference type="PROSITE" id="PS51722">
    <property type="entry name" value="G_TR_2"/>
    <property type="match status" value="1"/>
</dbReference>
<dbReference type="InterPro" id="IPR054696">
    <property type="entry name" value="GTP-eEF1A_C"/>
</dbReference>
<comment type="catalytic activity">
    <reaction evidence="9">
        <text>GTP + H2O = GDP + phosphate + H(+)</text>
        <dbReference type="Rhea" id="RHEA:19669"/>
        <dbReference type="ChEBI" id="CHEBI:15377"/>
        <dbReference type="ChEBI" id="CHEBI:15378"/>
        <dbReference type="ChEBI" id="CHEBI:37565"/>
        <dbReference type="ChEBI" id="CHEBI:43474"/>
        <dbReference type="ChEBI" id="CHEBI:58189"/>
    </reaction>
    <physiologicalReaction direction="left-to-right" evidence="9">
        <dbReference type="Rhea" id="RHEA:19670"/>
    </physiologicalReaction>
</comment>
<dbReference type="InterPro" id="IPR009000">
    <property type="entry name" value="Transl_B-barrel_sf"/>
</dbReference>
<evidence type="ECO:0000256" key="5">
    <source>
        <dbReference type="ARBA" id="ARBA00022741"/>
    </source>
</evidence>
<dbReference type="Gene3D" id="3.40.50.300">
    <property type="entry name" value="P-loop containing nucleotide triphosphate hydrolases"/>
    <property type="match status" value="1"/>
</dbReference>
<dbReference type="PRINTS" id="PR00315">
    <property type="entry name" value="ELONGATNFCT"/>
</dbReference>
<name>A0AAD4R021_9BILA</name>
<keyword evidence="3" id="KW-0963">Cytoplasm</keyword>
<dbReference type="Pfam" id="PF00009">
    <property type="entry name" value="GTP_EFTU"/>
    <property type="match status" value="1"/>
</dbReference>
<keyword evidence="7" id="KW-0648">Protein biosynthesis</keyword>
<gene>
    <name evidence="12" type="ORF">DdX_16307</name>
</gene>
<reference evidence="12" key="1">
    <citation type="submission" date="2022-01" db="EMBL/GenBank/DDBJ databases">
        <title>Genome Sequence Resource for Two Populations of Ditylenchus destructor, the Migratory Endoparasitic Phytonematode.</title>
        <authorList>
            <person name="Zhang H."/>
            <person name="Lin R."/>
            <person name="Xie B."/>
        </authorList>
    </citation>
    <scope>NUCLEOTIDE SEQUENCE</scope>
    <source>
        <strain evidence="12">BazhouSP</strain>
    </source>
</reference>
<dbReference type="FunFam" id="3.40.50.300:FF:000204">
    <property type="entry name" value="Translation elongation factor Tu"/>
    <property type="match status" value="1"/>
</dbReference>